<comment type="caution">
    <text evidence="11">The sequence shown here is derived from an EMBL/GenBank/DDBJ whole genome shotgun (WGS) entry which is preliminary data.</text>
</comment>
<dbReference type="PROSITE" id="PS50011">
    <property type="entry name" value="PROTEIN_KINASE_DOM"/>
    <property type="match status" value="1"/>
</dbReference>
<comment type="catalytic activity">
    <reaction evidence="7">
        <text>L-threonyl-[protein] + ATP = O-phospho-L-threonyl-[protein] + ADP + H(+)</text>
        <dbReference type="Rhea" id="RHEA:46608"/>
        <dbReference type="Rhea" id="RHEA-COMP:11060"/>
        <dbReference type="Rhea" id="RHEA-COMP:11605"/>
        <dbReference type="ChEBI" id="CHEBI:15378"/>
        <dbReference type="ChEBI" id="CHEBI:30013"/>
        <dbReference type="ChEBI" id="CHEBI:30616"/>
        <dbReference type="ChEBI" id="CHEBI:61977"/>
        <dbReference type="ChEBI" id="CHEBI:456216"/>
        <dbReference type="EC" id="2.7.11.1"/>
    </reaction>
</comment>
<dbReference type="Proteomes" id="UP000664761">
    <property type="component" value="Unassembled WGS sequence"/>
</dbReference>
<reference evidence="11 12" key="1">
    <citation type="submission" date="2021-03" db="EMBL/GenBank/DDBJ databases">
        <title>Sneathiella sp. CAU 1612 isolated from Kang Won-do.</title>
        <authorList>
            <person name="Kim W."/>
        </authorList>
    </citation>
    <scope>NUCLEOTIDE SEQUENCE [LARGE SCALE GENOMIC DNA]</scope>
    <source>
        <strain evidence="11 12">CAU 1612</strain>
    </source>
</reference>
<organism evidence="11 12">
    <name type="scientific">Sneathiella sedimenti</name>
    <dbReference type="NCBI Taxonomy" id="2816034"/>
    <lineage>
        <taxon>Bacteria</taxon>
        <taxon>Pseudomonadati</taxon>
        <taxon>Pseudomonadota</taxon>
        <taxon>Alphaproteobacteria</taxon>
        <taxon>Sneathiellales</taxon>
        <taxon>Sneathiellaceae</taxon>
        <taxon>Sneathiella</taxon>
    </lineage>
</organism>
<keyword evidence="3" id="KW-0808">Transferase</keyword>
<keyword evidence="12" id="KW-1185">Reference proteome</keyword>
<evidence type="ECO:0000313" key="11">
    <source>
        <dbReference type="EMBL" id="MBO0333441.1"/>
    </source>
</evidence>
<feature type="domain" description="Protein kinase" evidence="10">
    <location>
        <begin position="14"/>
        <end position="290"/>
    </location>
</feature>
<evidence type="ECO:0000256" key="8">
    <source>
        <dbReference type="ARBA" id="ARBA00048679"/>
    </source>
</evidence>
<dbReference type="Gene3D" id="1.10.510.10">
    <property type="entry name" value="Transferase(Phosphotransferase) domain 1"/>
    <property type="match status" value="1"/>
</dbReference>
<feature type="transmembrane region" description="Helical" evidence="9">
    <location>
        <begin position="662"/>
        <end position="687"/>
    </location>
</feature>
<evidence type="ECO:0000256" key="4">
    <source>
        <dbReference type="ARBA" id="ARBA00022741"/>
    </source>
</evidence>
<keyword evidence="9" id="KW-0472">Membrane</keyword>
<dbReference type="EMBL" id="JAFLNC010000002">
    <property type="protein sequence ID" value="MBO0333441.1"/>
    <property type="molecule type" value="Genomic_DNA"/>
</dbReference>
<name>A0ABS3F4J5_9PROT</name>
<evidence type="ECO:0000256" key="9">
    <source>
        <dbReference type="SAM" id="Phobius"/>
    </source>
</evidence>
<dbReference type="InterPro" id="IPR053235">
    <property type="entry name" value="Ser_Thr_kinase"/>
</dbReference>
<evidence type="ECO:0000256" key="7">
    <source>
        <dbReference type="ARBA" id="ARBA00047899"/>
    </source>
</evidence>
<evidence type="ECO:0000256" key="5">
    <source>
        <dbReference type="ARBA" id="ARBA00022777"/>
    </source>
</evidence>
<sequence length="688" mass="75771">MDSNRAQMTVAEKIDMPEEATAGPAGPVLDGRFSIHLSQRLSDFESGVNMVVQATDLQDTSAEYFAVVSNPYSDFRYPYAQLLKENRLPGMIELMAHGKVRFSETDICYVSVFDKPRGGPIYREGEAPLQESLVLNLVVPTVAGCLKFLHKSGMAHRGIRADNIFFSDKKQRSLVLGEAVTTAPGSAQPAVYEPLETAMAHPMGRGDGKPADDIYAVGVLILHLLGGKLPASDLSADEIYKKKLEMGSFAALTEDLTLSSLVIDVLAGLLHDDPTKRWDAKTLLNWREEITSAPRRGRGDSLAFGKILFQSEEYSSPRILAHAMMRKPKAALEIIENGRLVKWVKSAVRDEEAAAKIAQIQASVNSSRSDKNAGTAAVTQAIRLLDPDGVFWYRDVSFCRGALGPMLQWAFQKDDTEMKKTLAELLSSSLLQTVTAEEMRGSAERRAEWVPEIVLNSCYDHMKSKQDIGCGLERCLYELNPKAPCLSPLVLGSHVSNLSEYVEIAEKKMSSSNGQVNPLDRHAAAFIMCKSKGLRKYLKTLSSNAPGTADNALAQIKIFAKLQASAYPKPLPGFCRWMEEMQKPILAKIRSRLRQEFVSKKFQEAKKTGSLGTILKLTDIERQLAVDSREYDNALATAEEAERIAAYLEGASQQRKVDAARYGTWITSVLAITSLVTSMIVSALYFVG</sequence>
<dbReference type="SMART" id="SM00220">
    <property type="entry name" value="S_TKc"/>
    <property type="match status" value="1"/>
</dbReference>
<evidence type="ECO:0000256" key="1">
    <source>
        <dbReference type="ARBA" id="ARBA00012513"/>
    </source>
</evidence>
<keyword evidence="5" id="KW-0418">Kinase</keyword>
<protein>
    <recommendedName>
        <fullName evidence="1">non-specific serine/threonine protein kinase</fullName>
        <ecNumber evidence="1">2.7.11.1</ecNumber>
    </recommendedName>
</protein>
<evidence type="ECO:0000313" key="12">
    <source>
        <dbReference type="Proteomes" id="UP000664761"/>
    </source>
</evidence>
<keyword evidence="9" id="KW-1133">Transmembrane helix</keyword>
<dbReference type="PANTHER" id="PTHR24361">
    <property type="entry name" value="MITOGEN-ACTIVATED KINASE KINASE KINASE"/>
    <property type="match status" value="1"/>
</dbReference>
<comment type="catalytic activity">
    <reaction evidence="8">
        <text>L-seryl-[protein] + ATP = O-phospho-L-seryl-[protein] + ADP + H(+)</text>
        <dbReference type="Rhea" id="RHEA:17989"/>
        <dbReference type="Rhea" id="RHEA-COMP:9863"/>
        <dbReference type="Rhea" id="RHEA-COMP:11604"/>
        <dbReference type="ChEBI" id="CHEBI:15378"/>
        <dbReference type="ChEBI" id="CHEBI:29999"/>
        <dbReference type="ChEBI" id="CHEBI:30616"/>
        <dbReference type="ChEBI" id="CHEBI:83421"/>
        <dbReference type="ChEBI" id="CHEBI:456216"/>
        <dbReference type="EC" id="2.7.11.1"/>
    </reaction>
</comment>
<dbReference type="InterPro" id="IPR011009">
    <property type="entry name" value="Kinase-like_dom_sf"/>
</dbReference>
<dbReference type="EC" id="2.7.11.1" evidence="1"/>
<keyword evidence="6" id="KW-0067">ATP-binding</keyword>
<dbReference type="InterPro" id="IPR000719">
    <property type="entry name" value="Prot_kinase_dom"/>
</dbReference>
<proteinExistence type="predicted"/>
<keyword evidence="9" id="KW-0812">Transmembrane</keyword>
<keyword evidence="4" id="KW-0547">Nucleotide-binding</keyword>
<evidence type="ECO:0000256" key="2">
    <source>
        <dbReference type="ARBA" id="ARBA00022527"/>
    </source>
</evidence>
<evidence type="ECO:0000256" key="3">
    <source>
        <dbReference type="ARBA" id="ARBA00022679"/>
    </source>
</evidence>
<dbReference type="SUPFAM" id="SSF56112">
    <property type="entry name" value="Protein kinase-like (PK-like)"/>
    <property type="match status" value="1"/>
</dbReference>
<dbReference type="Pfam" id="PF00069">
    <property type="entry name" value="Pkinase"/>
    <property type="match status" value="1"/>
</dbReference>
<evidence type="ECO:0000259" key="10">
    <source>
        <dbReference type="PROSITE" id="PS50011"/>
    </source>
</evidence>
<accession>A0ABS3F4J5</accession>
<evidence type="ECO:0000256" key="6">
    <source>
        <dbReference type="ARBA" id="ARBA00022840"/>
    </source>
</evidence>
<dbReference type="PANTHER" id="PTHR24361:SF433">
    <property type="entry name" value="PROTEIN KINASE DOMAIN-CONTAINING PROTEIN"/>
    <property type="match status" value="1"/>
</dbReference>
<dbReference type="RefSeq" id="WP_207043772.1">
    <property type="nucleotide sequence ID" value="NZ_JAFLNC010000002.1"/>
</dbReference>
<gene>
    <name evidence="11" type="ORF">J0X12_07445</name>
</gene>
<keyword evidence="2" id="KW-0723">Serine/threonine-protein kinase</keyword>